<dbReference type="InterPro" id="IPR051786">
    <property type="entry name" value="ASN_synthetase/amidase"/>
</dbReference>
<dbReference type="InterPro" id="IPR017932">
    <property type="entry name" value="GATase_2_dom"/>
</dbReference>
<comment type="catalytic activity">
    <reaction evidence="8">
        <text>L-aspartate + L-glutamine + ATP + H2O = L-asparagine + L-glutamate + AMP + diphosphate + H(+)</text>
        <dbReference type="Rhea" id="RHEA:12228"/>
        <dbReference type="ChEBI" id="CHEBI:15377"/>
        <dbReference type="ChEBI" id="CHEBI:15378"/>
        <dbReference type="ChEBI" id="CHEBI:29985"/>
        <dbReference type="ChEBI" id="CHEBI:29991"/>
        <dbReference type="ChEBI" id="CHEBI:30616"/>
        <dbReference type="ChEBI" id="CHEBI:33019"/>
        <dbReference type="ChEBI" id="CHEBI:58048"/>
        <dbReference type="ChEBI" id="CHEBI:58359"/>
        <dbReference type="ChEBI" id="CHEBI:456215"/>
        <dbReference type="EC" id="6.3.5.4"/>
    </reaction>
</comment>
<comment type="caution">
    <text evidence="10">The sequence shown here is derived from an EMBL/GenBank/DDBJ whole genome shotgun (WGS) entry which is preliminary data.</text>
</comment>
<dbReference type="InterPro" id="IPR029055">
    <property type="entry name" value="Ntn_hydrolases_N"/>
</dbReference>
<evidence type="ECO:0000313" key="11">
    <source>
        <dbReference type="Proteomes" id="UP001221328"/>
    </source>
</evidence>
<proteinExistence type="inferred from homology"/>
<protein>
    <recommendedName>
        <fullName evidence="3">asparagine synthase (glutamine-hydrolyzing)</fullName>
        <ecNumber evidence="3">6.3.5.4</ecNumber>
    </recommendedName>
</protein>
<dbReference type="InterPro" id="IPR033738">
    <property type="entry name" value="AsnB_N"/>
</dbReference>
<dbReference type="PROSITE" id="PS51278">
    <property type="entry name" value="GATASE_TYPE_2"/>
    <property type="match status" value="1"/>
</dbReference>
<gene>
    <name evidence="10" type="primary">asnB</name>
    <name evidence="10" type="ORF">PO587_42435</name>
</gene>
<dbReference type="InterPro" id="IPR001962">
    <property type="entry name" value="Asn_synthase"/>
</dbReference>
<evidence type="ECO:0000256" key="5">
    <source>
        <dbReference type="ARBA" id="ARBA00022840"/>
    </source>
</evidence>
<dbReference type="EC" id="6.3.5.4" evidence="3"/>
<dbReference type="Pfam" id="PF13537">
    <property type="entry name" value="GATase_7"/>
    <property type="match status" value="1"/>
</dbReference>
<evidence type="ECO:0000256" key="3">
    <source>
        <dbReference type="ARBA" id="ARBA00012737"/>
    </source>
</evidence>
<evidence type="ECO:0000256" key="8">
    <source>
        <dbReference type="ARBA" id="ARBA00048741"/>
    </source>
</evidence>
<keyword evidence="4" id="KW-0547">Nucleotide-binding</keyword>
<dbReference type="SUPFAM" id="SSF52402">
    <property type="entry name" value="Adenine nucleotide alpha hydrolases-like"/>
    <property type="match status" value="1"/>
</dbReference>
<dbReference type="Pfam" id="PF00733">
    <property type="entry name" value="Asn_synthase"/>
    <property type="match status" value="1"/>
</dbReference>
<evidence type="ECO:0000256" key="2">
    <source>
        <dbReference type="ARBA" id="ARBA00005752"/>
    </source>
</evidence>
<evidence type="ECO:0000313" key="10">
    <source>
        <dbReference type="EMBL" id="MDC2961102.1"/>
    </source>
</evidence>
<organism evidence="10 11">
    <name type="scientific">Streptomyces gilvifuscus</name>
    <dbReference type="NCBI Taxonomy" id="1550617"/>
    <lineage>
        <taxon>Bacteria</taxon>
        <taxon>Bacillati</taxon>
        <taxon>Actinomycetota</taxon>
        <taxon>Actinomycetes</taxon>
        <taxon>Kitasatosporales</taxon>
        <taxon>Streptomycetaceae</taxon>
        <taxon>Streptomyces</taxon>
    </lineage>
</organism>
<evidence type="ECO:0000256" key="7">
    <source>
        <dbReference type="ARBA" id="ARBA00022962"/>
    </source>
</evidence>
<keyword evidence="7" id="KW-0315">Glutamine amidotransferase</keyword>
<dbReference type="PANTHER" id="PTHR43284:SF1">
    <property type="entry name" value="ASPARAGINE SYNTHETASE"/>
    <property type="match status" value="1"/>
</dbReference>
<dbReference type="InterPro" id="IPR006426">
    <property type="entry name" value="Asn_synth_AEB"/>
</dbReference>
<evidence type="ECO:0000256" key="6">
    <source>
        <dbReference type="ARBA" id="ARBA00022888"/>
    </source>
</evidence>
<dbReference type="NCBIfam" id="TIGR01536">
    <property type="entry name" value="asn_synth_AEB"/>
    <property type="match status" value="1"/>
</dbReference>
<dbReference type="Gene3D" id="3.40.50.620">
    <property type="entry name" value="HUPs"/>
    <property type="match status" value="1"/>
</dbReference>
<dbReference type="GO" id="GO:0004066">
    <property type="term" value="F:asparagine synthase (glutamine-hydrolyzing) activity"/>
    <property type="evidence" value="ECO:0007669"/>
    <property type="project" value="UniProtKB-EC"/>
</dbReference>
<comment type="similarity">
    <text evidence="2">Belongs to the asparagine synthetase family.</text>
</comment>
<dbReference type="SUPFAM" id="SSF56235">
    <property type="entry name" value="N-terminal nucleophile aminohydrolases (Ntn hydrolases)"/>
    <property type="match status" value="1"/>
</dbReference>
<keyword evidence="10" id="KW-0436">Ligase</keyword>
<evidence type="ECO:0000256" key="1">
    <source>
        <dbReference type="ARBA" id="ARBA00005187"/>
    </source>
</evidence>
<dbReference type="InterPro" id="IPR014729">
    <property type="entry name" value="Rossmann-like_a/b/a_fold"/>
</dbReference>
<comment type="pathway">
    <text evidence="1">Amino-acid biosynthesis; L-asparagine biosynthesis; L-asparagine from L-aspartate (L-Gln route): step 1/1.</text>
</comment>
<dbReference type="CDD" id="cd01991">
    <property type="entry name" value="Asn_synthase_B_C"/>
    <property type="match status" value="1"/>
</dbReference>
<dbReference type="Gene3D" id="3.60.20.10">
    <property type="entry name" value="Glutamine Phosphoribosylpyrophosphate, subunit 1, domain 1"/>
    <property type="match status" value="1"/>
</dbReference>
<evidence type="ECO:0000256" key="4">
    <source>
        <dbReference type="ARBA" id="ARBA00022741"/>
    </source>
</evidence>
<dbReference type="RefSeq" id="WP_272179015.1">
    <property type="nucleotide sequence ID" value="NZ_JAQOSK010000030.1"/>
</dbReference>
<dbReference type="PANTHER" id="PTHR43284">
    <property type="entry name" value="ASPARAGINE SYNTHETASE (GLUTAMINE-HYDROLYZING)"/>
    <property type="match status" value="1"/>
</dbReference>
<reference evidence="10 11" key="1">
    <citation type="journal article" date="2015" name="Int. J. Syst. Evol. Microbiol.">
        <title>Streptomyces gilvifuscus sp. nov., an actinomycete that produces antibacterial compounds isolated from soil.</title>
        <authorList>
            <person name="Nguyen T.M."/>
            <person name="Kim J."/>
        </authorList>
    </citation>
    <scope>NUCLEOTIDE SEQUENCE [LARGE SCALE GENOMIC DNA]</scope>
    <source>
        <strain evidence="10 11">T113</strain>
    </source>
</reference>
<keyword evidence="5" id="KW-0067">ATP-binding</keyword>
<evidence type="ECO:0000259" key="9">
    <source>
        <dbReference type="PROSITE" id="PS51278"/>
    </source>
</evidence>
<sequence length="721" mass="79897">MCGIACVARLDGRELGPETDSVLHEMAEILDHRGPDDRELMRDGPVGMAFTRLSLVDPAGGGQPLVSDDGSLVLIANGEVYNHRELAAGLPGGVRMRTGSDCEVLLHLYRQHGMDFLRDVRGMFGVILWDRANGQLILARDRFGVKPLYYQRDGRRIVLSSEIKGLFADPDTPRGFDWARSLSVAMLPASPRFAAPEMCTWFEGVESVPAATVLRIDLRDGRTTEHRYWEIPAERDEDADAETLIGRYGELLEASVAECATADTELGLFLSGGIDSGAVLALAAGRLDTLHTFTALTGGTHDNGDAENAQWLAREFGVSNHQVLFPRDHAPAPEEWLRLLWLTETPLCGPEAYYKHELHRFARRERPELRGMLLGAASDEFNGGYSRDVLGEGDWQSFLDGLAYLDRETRLERDPALARWWTGGESLIALSALDAGGERRGEDVYRAYVESEYRKVQQYNVWHEDRTAAGSGIEARVPFLDHRLVELVATVPDRLRPRLLWDKRILRDAMASRMPQRIAERPKGPFFYGTGTRHAYRMLVRLLRADDDHLVERALSAPGADVFLDADAVRRRLDALGDGDTDSPEVEILLRVVNMGLLADMAAKPPRLEDLPSGPALSSLAGAVTDATELFAPDADFDTDGVLRLSDDADLLTDEAGTWFLLREGQIEYVFEGDSPILRLLRGLRGASSLGDALRTAEVELHEVRAELDELLGQRLLGWAS</sequence>
<dbReference type="EMBL" id="JAQOSK010000030">
    <property type="protein sequence ID" value="MDC2961102.1"/>
    <property type="molecule type" value="Genomic_DNA"/>
</dbReference>
<accession>A0ABT5G888</accession>
<name>A0ABT5G888_9ACTN</name>
<keyword evidence="6" id="KW-0061">Asparagine biosynthesis</keyword>
<feature type="domain" description="Glutamine amidotransferase type-2" evidence="9">
    <location>
        <begin position="2"/>
        <end position="219"/>
    </location>
</feature>
<keyword evidence="11" id="KW-1185">Reference proteome</keyword>
<dbReference type="Proteomes" id="UP001221328">
    <property type="component" value="Unassembled WGS sequence"/>
</dbReference>
<dbReference type="CDD" id="cd00712">
    <property type="entry name" value="AsnB"/>
    <property type="match status" value="1"/>
</dbReference>
<keyword evidence="6" id="KW-0028">Amino-acid biosynthesis</keyword>